<dbReference type="InterPro" id="IPR001763">
    <property type="entry name" value="Rhodanese-like_dom"/>
</dbReference>
<accession>A0A2C5X916</accession>
<feature type="domain" description="Rhodanese" evidence="1">
    <location>
        <begin position="76"/>
        <end position="180"/>
    </location>
</feature>
<evidence type="ECO:0000313" key="2">
    <source>
        <dbReference type="EMBL" id="PHH62259.1"/>
    </source>
</evidence>
<name>A0A2C5X916_9HYPO</name>
<dbReference type="Proteomes" id="UP000226192">
    <property type="component" value="Unassembled WGS sequence"/>
</dbReference>
<dbReference type="GO" id="GO:0004792">
    <property type="term" value="F:thiosulfate-cyanide sulfurtransferase activity"/>
    <property type="evidence" value="ECO:0007669"/>
    <property type="project" value="TreeGrafter"/>
</dbReference>
<evidence type="ECO:0000259" key="1">
    <source>
        <dbReference type="PROSITE" id="PS50206"/>
    </source>
</evidence>
<dbReference type="STRING" id="1399860.A0A2C5X916"/>
<dbReference type="InterPro" id="IPR036873">
    <property type="entry name" value="Rhodanese-like_dom_sf"/>
</dbReference>
<dbReference type="AlphaFoldDB" id="A0A2C5X916"/>
<organism evidence="2 3">
    <name type="scientific">Ophiocordyceps australis</name>
    <dbReference type="NCBI Taxonomy" id="1399860"/>
    <lineage>
        <taxon>Eukaryota</taxon>
        <taxon>Fungi</taxon>
        <taxon>Dikarya</taxon>
        <taxon>Ascomycota</taxon>
        <taxon>Pezizomycotina</taxon>
        <taxon>Sordariomycetes</taxon>
        <taxon>Hypocreomycetidae</taxon>
        <taxon>Hypocreales</taxon>
        <taxon>Ophiocordycipitaceae</taxon>
        <taxon>Ophiocordyceps</taxon>
    </lineage>
</organism>
<protein>
    <recommendedName>
        <fullName evidence="1">Rhodanese domain-containing protein</fullName>
    </recommendedName>
</protein>
<sequence>MAARTRCTRLLYPSLPHLVSPRLVAAPLPAAAIPVLRRQPLHSPGQGHLRRWYSVSDADSTPIWSFERVQQHLDQPGAHVHLVDVREPDEVDSTGKIPRALVIPMSLALRTDCFGMSDDDFVETLGFARPPRNQTLVFYCAAGIRAAHACRLARLAGWENVAAYKGSMNEWLARRGPVERLPGKGAAA</sequence>
<dbReference type="Pfam" id="PF00581">
    <property type="entry name" value="Rhodanese"/>
    <property type="match status" value="1"/>
</dbReference>
<comment type="caution">
    <text evidence="2">The sequence shown here is derived from an EMBL/GenBank/DDBJ whole genome shotgun (WGS) entry which is preliminary data.</text>
</comment>
<dbReference type="SUPFAM" id="SSF52821">
    <property type="entry name" value="Rhodanese/Cell cycle control phosphatase"/>
    <property type="match status" value="1"/>
</dbReference>
<dbReference type="Gene3D" id="3.40.250.10">
    <property type="entry name" value="Rhodanese-like domain"/>
    <property type="match status" value="1"/>
</dbReference>
<dbReference type="SMART" id="SM00450">
    <property type="entry name" value="RHOD"/>
    <property type="match status" value="1"/>
</dbReference>
<keyword evidence="3" id="KW-1185">Reference proteome</keyword>
<dbReference type="PANTHER" id="PTHR44086:SF10">
    <property type="entry name" value="THIOSULFATE SULFURTRANSFERASE_RHODANESE-LIKE DOMAIN-CONTAINING PROTEIN 3"/>
    <property type="match status" value="1"/>
</dbReference>
<dbReference type="PROSITE" id="PS50206">
    <property type="entry name" value="RHODANESE_3"/>
    <property type="match status" value="1"/>
</dbReference>
<evidence type="ECO:0000313" key="3">
    <source>
        <dbReference type="Proteomes" id="UP000226192"/>
    </source>
</evidence>
<dbReference type="OrthoDB" id="566238at2759"/>
<dbReference type="GO" id="GO:0005739">
    <property type="term" value="C:mitochondrion"/>
    <property type="evidence" value="ECO:0007669"/>
    <property type="project" value="TreeGrafter"/>
</dbReference>
<reference evidence="2 3" key="1">
    <citation type="submission" date="2017-06" db="EMBL/GenBank/DDBJ databases">
        <title>Ant-infecting Ophiocordyceps genomes reveal a high diversity of potential behavioral manipulation genes and a possible major role for enterotoxins.</title>
        <authorList>
            <person name="De Bekker C."/>
            <person name="Evans H.C."/>
            <person name="Brachmann A."/>
            <person name="Hughes D.P."/>
        </authorList>
    </citation>
    <scope>NUCLEOTIDE SEQUENCE [LARGE SCALE GENOMIC DNA]</scope>
    <source>
        <strain evidence="2 3">Map64</strain>
    </source>
</reference>
<dbReference type="PANTHER" id="PTHR44086">
    <property type="entry name" value="THIOSULFATE SULFURTRANSFERASE RDL2, MITOCHONDRIAL-RELATED"/>
    <property type="match status" value="1"/>
</dbReference>
<gene>
    <name evidence="2" type="ORF">CDD81_7319</name>
</gene>
<dbReference type="EMBL" id="NJET01000077">
    <property type="protein sequence ID" value="PHH62259.1"/>
    <property type="molecule type" value="Genomic_DNA"/>
</dbReference>
<proteinExistence type="predicted"/>